<comment type="cofactor">
    <cofactor evidence="7">
        <name>Mg(2+)</name>
        <dbReference type="ChEBI" id="CHEBI:18420"/>
    </cofactor>
</comment>
<name>A0A2S7K5R1_9PROT</name>
<feature type="binding site" evidence="7">
    <location>
        <position position="156"/>
    </location>
    <ligand>
        <name>Mg(2+)</name>
        <dbReference type="ChEBI" id="CHEBI:18420"/>
    </ligand>
</feature>
<dbReference type="GO" id="GO:0046872">
    <property type="term" value="F:metal ion binding"/>
    <property type="evidence" value="ECO:0007669"/>
    <property type="project" value="UniProtKB-KW"/>
</dbReference>
<evidence type="ECO:0000256" key="2">
    <source>
        <dbReference type="ARBA" id="ARBA00022475"/>
    </source>
</evidence>
<sequence length="363" mass="37564">MIEPFIMAVAAAMTVAVVYCVSMLAARAGAFLDEPNERSSHDHATPRIGGAAITGGWVVGLFVMAAFADDGGAAKTLALIGVAGVAAFFVGLADDKLGLSPVWKFGGQILVAALFIFFFGALQSAPLPSLGAVALGPLWGAALTVFWIVGFMNAFNFMDGANGLAAGAAAAGLAWFAVFAGLSGAPVLAVAALLLACAAAGFLPENLIRGKIFMGDNGSQMLGFLIAAFAVLGANWTEARLSVLVMPVIFLPFIFDVAWTLFSRALRKQNLLAAHREHLYQLMMRGGFSHASVAVIYMGLVSLCAGAGALMLAMPPSLQWLAPLALSFVFIVGAARITARADKSGLLKRRAAADDDALQPAAE</sequence>
<feature type="transmembrane region" description="Helical" evidence="8">
    <location>
        <begin position="287"/>
        <end position="314"/>
    </location>
</feature>
<protein>
    <submittedName>
        <fullName evidence="9">Glycosyl transferase</fullName>
    </submittedName>
</protein>
<organism evidence="9 10">
    <name type="scientific">Hyphococcus luteus</name>
    <dbReference type="NCBI Taxonomy" id="2058213"/>
    <lineage>
        <taxon>Bacteria</taxon>
        <taxon>Pseudomonadati</taxon>
        <taxon>Pseudomonadota</taxon>
        <taxon>Alphaproteobacteria</taxon>
        <taxon>Parvularculales</taxon>
        <taxon>Parvularculaceae</taxon>
        <taxon>Hyphococcus</taxon>
    </lineage>
</organism>
<feature type="transmembrane region" description="Helical" evidence="8">
    <location>
        <begin position="6"/>
        <end position="26"/>
    </location>
</feature>
<dbReference type="GO" id="GO:0044038">
    <property type="term" value="P:cell wall macromolecule biosynthetic process"/>
    <property type="evidence" value="ECO:0007669"/>
    <property type="project" value="TreeGrafter"/>
</dbReference>
<dbReference type="InterPro" id="IPR000715">
    <property type="entry name" value="Glycosyl_transferase_4"/>
</dbReference>
<feature type="transmembrane region" description="Helical" evidence="8">
    <location>
        <begin position="47"/>
        <end position="67"/>
    </location>
</feature>
<keyword evidence="4 8" id="KW-0812">Transmembrane</keyword>
<feature type="transmembrane region" description="Helical" evidence="8">
    <location>
        <begin position="188"/>
        <end position="208"/>
    </location>
</feature>
<evidence type="ECO:0000256" key="8">
    <source>
        <dbReference type="SAM" id="Phobius"/>
    </source>
</evidence>
<gene>
    <name evidence="9" type="ORF">CW354_05545</name>
</gene>
<comment type="subcellular location">
    <subcellularLocation>
        <location evidence="1">Cell membrane</location>
        <topology evidence="1">Multi-pass membrane protein</topology>
    </subcellularLocation>
</comment>
<keyword evidence="10" id="KW-1185">Reference proteome</keyword>
<feature type="transmembrane region" description="Helical" evidence="8">
    <location>
        <begin position="163"/>
        <end position="182"/>
    </location>
</feature>
<keyword evidence="7" id="KW-0479">Metal-binding</keyword>
<keyword evidence="3 9" id="KW-0808">Transferase</keyword>
<dbReference type="EMBL" id="PJCH01000005">
    <property type="protein sequence ID" value="PQA87816.1"/>
    <property type="molecule type" value="Genomic_DNA"/>
</dbReference>
<dbReference type="PANTHER" id="PTHR22926">
    <property type="entry name" value="PHOSPHO-N-ACETYLMURAMOYL-PENTAPEPTIDE-TRANSFERASE"/>
    <property type="match status" value="1"/>
</dbReference>
<evidence type="ECO:0000313" key="10">
    <source>
        <dbReference type="Proteomes" id="UP000239504"/>
    </source>
</evidence>
<evidence type="ECO:0000256" key="7">
    <source>
        <dbReference type="PIRSR" id="PIRSR600715-1"/>
    </source>
</evidence>
<keyword evidence="7" id="KW-0460">Magnesium</keyword>
<evidence type="ECO:0000256" key="1">
    <source>
        <dbReference type="ARBA" id="ARBA00004651"/>
    </source>
</evidence>
<evidence type="ECO:0000256" key="6">
    <source>
        <dbReference type="ARBA" id="ARBA00023136"/>
    </source>
</evidence>
<feature type="transmembrane region" description="Helical" evidence="8">
    <location>
        <begin position="105"/>
        <end position="124"/>
    </location>
</feature>
<dbReference type="GO" id="GO:0005886">
    <property type="term" value="C:plasma membrane"/>
    <property type="evidence" value="ECO:0007669"/>
    <property type="project" value="UniProtKB-SubCell"/>
</dbReference>
<dbReference type="GO" id="GO:0009103">
    <property type="term" value="P:lipopolysaccharide biosynthetic process"/>
    <property type="evidence" value="ECO:0007669"/>
    <property type="project" value="TreeGrafter"/>
</dbReference>
<evidence type="ECO:0000313" key="9">
    <source>
        <dbReference type="EMBL" id="PQA87816.1"/>
    </source>
</evidence>
<feature type="binding site" evidence="7">
    <location>
        <position position="216"/>
    </location>
    <ligand>
        <name>Mg(2+)</name>
        <dbReference type="ChEBI" id="CHEBI:18420"/>
    </ligand>
</feature>
<dbReference type="Pfam" id="PF00953">
    <property type="entry name" value="Glycos_transf_4"/>
    <property type="match status" value="1"/>
</dbReference>
<reference evidence="9 10" key="1">
    <citation type="submission" date="2017-12" db="EMBL/GenBank/DDBJ databases">
        <authorList>
            <person name="Hurst M.R.H."/>
        </authorList>
    </citation>
    <scope>NUCLEOTIDE SEQUENCE [LARGE SCALE GENOMIC DNA]</scope>
    <source>
        <strain evidence="9 10">SY-3-19</strain>
    </source>
</reference>
<comment type="caution">
    <text evidence="9">The sequence shown here is derived from an EMBL/GenBank/DDBJ whole genome shotgun (WGS) entry which is preliminary data.</text>
</comment>
<dbReference type="Proteomes" id="UP000239504">
    <property type="component" value="Unassembled WGS sequence"/>
</dbReference>
<evidence type="ECO:0000256" key="4">
    <source>
        <dbReference type="ARBA" id="ARBA00022692"/>
    </source>
</evidence>
<proteinExistence type="predicted"/>
<keyword evidence="6 8" id="KW-0472">Membrane</keyword>
<dbReference type="OrthoDB" id="9783652at2"/>
<evidence type="ECO:0000256" key="3">
    <source>
        <dbReference type="ARBA" id="ARBA00022679"/>
    </source>
</evidence>
<accession>A0A2S7K5R1</accession>
<keyword evidence="5 8" id="KW-1133">Transmembrane helix</keyword>
<dbReference type="AlphaFoldDB" id="A0A2S7K5R1"/>
<feature type="transmembrane region" description="Helical" evidence="8">
    <location>
        <begin position="243"/>
        <end position="266"/>
    </location>
</feature>
<dbReference type="PANTHER" id="PTHR22926:SF3">
    <property type="entry name" value="UNDECAPRENYL-PHOSPHATE ALPHA-N-ACETYLGLUCOSAMINYL 1-PHOSPHATE TRANSFERASE"/>
    <property type="match status" value="1"/>
</dbReference>
<feature type="transmembrane region" description="Helical" evidence="8">
    <location>
        <begin position="320"/>
        <end position="339"/>
    </location>
</feature>
<evidence type="ECO:0000256" key="5">
    <source>
        <dbReference type="ARBA" id="ARBA00022989"/>
    </source>
</evidence>
<dbReference type="GO" id="GO:0071555">
    <property type="term" value="P:cell wall organization"/>
    <property type="evidence" value="ECO:0007669"/>
    <property type="project" value="TreeGrafter"/>
</dbReference>
<dbReference type="GO" id="GO:0016780">
    <property type="term" value="F:phosphotransferase activity, for other substituted phosphate groups"/>
    <property type="evidence" value="ECO:0007669"/>
    <property type="project" value="InterPro"/>
</dbReference>
<feature type="transmembrane region" description="Helical" evidence="8">
    <location>
        <begin position="220"/>
        <end position="237"/>
    </location>
</feature>
<dbReference type="RefSeq" id="WP_104829061.1">
    <property type="nucleotide sequence ID" value="NZ_PJCH01000005.1"/>
</dbReference>
<feature type="transmembrane region" description="Helical" evidence="8">
    <location>
        <begin position="73"/>
        <end position="93"/>
    </location>
</feature>
<keyword evidence="2" id="KW-1003">Cell membrane</keyword>
<feature type="transmembrane region" description="Helical" evidence="8">
    <location>
        <begin position="130"/>
        <end position="151"/>
    </location>
</feature>